<dbReference type="AlphaFoldDB" id="A0A0B2R8C0"/>
<name>A0A0B2R8C0_GLYSO</name>
<keyword evidence="6" id="KW-0833">Ubl conjugation pathway</keyword>
<reference evidence="11" key="1">
    <citation type="submission" date="2014-07" db="EMBL/GenBank/DDBJ databases">
        <title>Identification of a novel salt tolerance gene in wild soybean by whole-genome sequencing.</title>
        <authorList>
            <person name="Lam H.-M."/>
            <person name="Qi X."/>
            <person name="Li M.-W."/>
            <person name="Liu X."/>
            <person name="Xie M."/>
            <person name="Ni M."/>
            <person name="Xu X."/>
        </authorList>
    </citation>
    <scope>NUCLEOTIDE SEQUENCE [LARGE SCALE GENOMIC DNA]</scope>
    <source>
        <tissue evidence="11">Root</tissue>
    </source>
</reference>
<evidence type="ECO:0000256" key="5">
    <source>
        <dbReference type="ARBA" id="ARBA00022771"/>
    </source>
</evidence>
<dbReference type="SMART" id="SM00184">
    <property type="entry name" value="RING"/>
    <property type="match status" value="1"/>
</dbReference>
<dbReference type="PROSITE" id="PS50089">
    <property type="entry name" value="ZF_RING_2"/>
    <property type="match status" value="1"/>
</dbReference>
<dbReference type="CDD" id="cd23116">
    <property type="entry name" value="RING-H2_AIRP1-like"/>
    <property type="match status" value="1"/>
</dbReference>
<dbReference type="EC" id="2.3.2.27" evidence="2"/>
<sequence>MGSVCCCLSFDDFEDYVNPNSPVYRNCVCLSCLIQNLLSVYSSIFRRGDAHSIPSSIQGAASITSAASLDNSLSDMYRSPPRPLPYDAEPRYFRSQRDGLVSRREKGSSHSNEETEPLRSDADLDPESLNSGDKWNESACEAGSKEYHSKSSLRLQSTKYSTGVGLVYASSEEEDVCPTCLEEYTKENPKIMTKCSHHFHLGCIYEWMERSDNCPVCGKSMQRLASKISFHLVIRVLTPTTAPPSQAYSCDGTPLKCDGNDLVLHIVPLPSPSRNSHDGTPFKCDGNNLVLHIVPLPSPSHDGNNLVVHRMHPHHDAAPPPSPSFLCSIYGF</sequence>
<dbReference type="Gene3D" id="3.30.40.10">
    <property type="entry name" value="Zinc/RING finger domain, C3HC4 (zinc finger)"/>
    <property type="match status" value="1"/>
</dbReference>
<dbReference type="EMBL" id="KN652220">
    <property type="protein sequence ID" value="KHN29765.1"/>
    <property type="molecule type" value="Genomic_DNA"/>
</dbReference>
<evidence type="ECO:0000256" key="8">
    <source>
        <dbReference type="PROSITE-ProRule" id="PRU00175"/>
    </source>
</evidence>
<dbReference type="GO" id="GO:0061630">
    <property type="term" value="F:ubiquitin protein ligase activity"/>
    <property type="evidence" value="ECO:0007669"/>
    <property type="project" value="UniProtKB-EC"/>
</dbReference>
<feature type="region of interest" description="Disordered" evidence="9">
    <location>
        <begin position="99"/>
        <end position="135"/>
    </location>
</feature>
<feature type="compositionally biased region" description="Basic and acidic residues" evidence="9">
    <location>
        <begin position="99"/>
        <end position="122"/>
    </location>
</feature>
<evidence type="ECO:0000259" key="10">
    <source>
        <dbReference type="PROSITE" id="PS50089"/>
    </source>
</evidence>
<accession>A0A0B2R8C0</accession>
<evidence type="ECO:0000256" key="2">
    <source>
        <dbReference type="ARBA" id="ARBA00012483"/>
    </source>
</evidence>
<keyword evidence="3" id="KW-0808">Transferase</keyword>
<feature type="domain" description="RING-type" evidence="10">
    <location>
        <begin position="177"/>
        <end position="217"/>
    </location>
</feature>
<proteinExistence type="predicted"/>
<dbReference type="GO" id="GO:0008270">
    <property type="term" value="F:zinc ion binding"/>
    <property type="evidence" value="ECO:0007669"/>
    <property type="project" value="UniProtKB-KW"/>
</dbReference>
<evidence type="ECO:0000256" key="7">
    <source>
        <dbReference type="ARBA" id="ARBA00022833"/>
    </source>
</evidence>
<dbReference type="InterPro" id="IPR001841">
    <property type="entry name" value="Znf_RING"/>
</dbReference>
<dbReference type="SUPFAM" id="SSF57850">
    <property type="entry name" value="RING/U-box"/>
    <property type="match status" value="1"/>
</dbReference>
<dbReference type="PANTHER" id="PTHR46463">
    <property type="entry name" value="ZINC FINGER, RING/FYVE/PHD-TYPE"/>
    <property type="match status" value="1"/>
</dbReference>
<gene>
    <name evidence="11" type="ORF">glysoja_035451</name>
</gene>
<organism evidence="11">
    <name type="scientific">Glycine soja</name>
    <name type="common">Wild soybean</name>
    <dbReference type="NCBI Taxonomy" id="3848"/>
    <lineage>
        <taxon>Eukaryota</taxon>
        <taxon>Viridiplantae</taxon>
        <taxon>Streptophyta</taxon>
        <taxon>Embryophyta</taxon>
        <taxon>Tracheophyta</taxon>
        <taxon>Spermatophyta</taxon>
        <taxon>Magnoliopsida</taxon>
        <taxon>eudicotyledons</taxon>
        <taxon>Gunneridae</taxon>
        <taxon>Pentapetalae</taxon>
        <taxon>rosids</taxon>
        <taxon>fabids</taxon>
        <taxon>Fabales</taxon>
        <taxon>Fabaceae</taxon>
        <taxon>Papilionoideae</taxon>
        <taxon>50 kb inversion clade</taxon>
        <taxon>NPAAA clade</taxon>
        <taxon>indigoferoid/millettioid clade</taxon>
        <taxon>Phaseoleae</taxon>
        <taxon>Glycine</taxon>
        <taxon>Glycine subgen. Soja</taxon>
    </lineage>
</organism>
<dbReference type="InterPro" id="IPR013083">
    <property type="entry name" value="Znf_RING/FYVE/PHD"/>
</dbReference>
<evidence type="ECO:0000313" key="11">
    <source>
        <dbReference type="EMBL" id="KHN29765.1"/>
    </source>
</evidence>
<evidence type="ECO:0000256" key="1">
    <source>
        <dbReference type="ARBA" id="ARBA00000900"/>
    </source>
</evidence>
<comment type="catalytic activity">
    <reaction evidence="1">
        <text>S-ubiquitinyl-[E2 ubiquitin-conjugating enzyme]-L-cysteine + [acceptor protein]-L-lysine = [E2 ubiquitin-conjugating enzyme]-L-cysteine + N(6)-ubiquitinyl-[acceptor protein]-L-lysine.</text>
        <dbReference type="EC" id="2.3.2.27"/>
    </reaction>
</comment>
<dbReference type="Proteomes" id="UP000053555">
    <property type="component" value="Unassembled WGS sequence"/>
</dbReference>
<keyword evidence="7" id="KW-0862">Zinc</keyword>
<dbReference type="Pfam" id="PF13639">
    <property type="entry name" value="zf-RING_2"/>
    <property type="match status" value="1"/>
</dbReference>
<evidence type="ECO:0000256" key="6">
    <source>
        <dbReference type="ARBA" id="ARBA00022786"/>
    </source>
</evidence>
<dbReference type="FunFam" id="3.30.40.10:FF:000359">
    <property type="entry name" value="E3 ubiquitin-protein ligase At3g02290-like"/>
    <property type="match status" value="1"/>
</dbReference>
<keyword evidence="4" id="KW-0479">Metal-binding</keyword>
<keyword evidence="5 8" id="KW-0863">Zinc-finger</keyword>
<evidence type="ECO:0000256" key="9">
    <source>
        <dbReference type="SAM" id="MobiDB-lite"/>
    </source>
</evidence>
<dbReference type="PANTHER" id="PTHR46463:SF69">
    <property type="entry name" value="TRANSCRIPTION FACTOR C2H2 FAMILY-RELATED"/>
    <property type="match status" value="1"/>
</dbReference>
<evidence type="ECO:0000256" key="3">
    <source>
        <dbReference type="ARBA" id="ARBA00022679"/>
    </source>
</evidence>
<protein>
    <recommendedName>
        <fullName evidence="2">RING-type E3 ubiquitin transferase</fullName>
        <ecNumber evidence="2">2.3.2.27</ecNumber>
    </recommendedName>
</protein>
<evidence type="ECO:0000256" key="4">
    <source>
        <dbReference type="ARBA" id="ARBA00022723"/>
    </source>
</evidence>